<name>A0A0P1AAV2_PLAHL</name>
<dbReference type="RefSeq" id="XP_024574029.1">
    <property type="nucleotide sequence ID" value="XM_024723009.1"/>
</dbReference>
<evidence type="ECO:0000313" key="2">
    <source>
        <dbReference type="Proteomes" id="UP000054928"/>
    </source>
</evidence>
<keyword evidence="2" id="KW-1185">Reference proteome</keyword>
<sequence>MCDDIFYDEELRTEYRKRHRIHRPLASVEEIQKAPLFSWRQFIVDLCLLHSPEFYCDLMLDFCLIGPTSSASQHVPAEYRSSMSKENEYGLPKDAFGNPSILVF</sequence>
<accession>A0A0P1AAV2</accession>
<dbReference type="GeneID" id="36400493"/>
<evidence type="ECO:0000313" key="1">
    <source>
        <dbReference type="EMBL" id="CEG37660.1"/>
    </source>
</evidence>
<dbReference type="EMBL" id="CCYD01000288">
    <property type="protein sequence ID" value="CEG37660.1"/>
    <property type="molecule type" value="Genomic_DNA"/>
</dbReference>
<reference evidence="2" key="1">
    <citation type="submission" date="2014-09" db="EMBL/GenBank/DDBJ databases">
        <authorList>
            <person name="Sharma Rahul"/>
            <person name="Thines Marco"/>
        </authorList>
    </citation>
    <scope>NUCLEOTIDE SEQUENCE [LARGE SCALE GENOMIC DNA]</scope>
</reference>
<protein>
    <submittedName>
        <fullName evidence="1">Uncharacterized protein</fullName>
    </submittedName>
</protein>
<dbReference type="Proteomes" id="UP000054928">
    <property type="component" value="Unassembled WGS sequence"/>
</dbReference>
<proteinExistence type="predicted"/>
<dbReference type="AlphaFoldDB" id="A0A0P1AAV2"/>
<organism evidence="1 2">
    <name type="scientific">Plasmopara halstedii</name>
    <name type="common">Downy mildew of sunflower</name>
    <dbReference type="NCBI Taxonomy" id="4781"/>
    <lineage>
        <taxon>Eukaryota</taxon>
        <taxon>Sar</taxon>
        <taxon>Stramenopiles</taxon>
        <taxon>Oomycota</taxon>
        <taxon>Peronosporomycetes</taxon>
        <taxon>Peronosporales</taxon>
        <taxon>Peronosporaceae</taxon>
        <taxon>Plasmopara</taxon>
    </lineage>
</organism>